<comment type="caution">
    <text evidence="1">The sequence shown here is derived from an EMBL/GenBank/DDBJ whole genome shotgun (WGS) entry which is preliminary data.</text>
</comment>
<evidence type="ECO:0008006" key="3">
    <source>
        <dbReference type="Google" id="ProtNLM"/>
    </source>
</evidence>
<name>A0A1F5Z1H9_9BACT</name>
<dbReference type="PANTHER" id="PTHR38659">
    <property type="entry name" value="METAL-DEPENDENT PHOSPHOHYDROLASE"/>
    <property type="match status" value="1"/>
</dbReference>
<dbReference type="STRING" id="1798377.A2872_04415"/>
<evidence type="ECO:0000313" key="1">
    <source>
        <dbReference type="EMBL" id="OGG06184.1"/>
    </source>
</evidence>
<organism evidence="1 2">
    <name type="scientific">Candidatus Gottesmanbacteria bacterium RIFCSPHIGHO2_01_FULL_42_12</name>
    <dbReference type="NCBI Taxonomy" id="1798377"/>
    <lineage>
        <taxon>Bacteria</taxon>
        <taxon>Candidatus Gottesmaniibacteriota</taxon>
    </lineage>
</organism>
<sequence>MVITHQQALDLLYSKMQNVNLRRHCLSVEAAMGALADFQMLKQVQHDINTETWSIVGLLHDGDYEQTKEDMANHSVFMAKWVRELGETDEVLLHGIESHGASHRGVEPTNLMEWCLFCCDELTGLIVATALVQPEKKLSAVTVEKVLDKFKSKNFAAGAKREDIIKCEEKLNLKLPEFIDIVLKGMQSVANKIGL</sequence>
<dbReference type="EMBL" id="MFJG01000025">
    <property type="protein sequence ID" value="OGG06184.1"/>
    <property type="molecule type" value="Genomic_DNA"/>
</dbReference>
<reference evidence="1 2" key="1">
    <citation type="journal article" date="2016" name="Nat. Commun.">
        <title>Thousands of microbial genomes shed light on interconnected biogeochemical processes in an aquifer system.</title>
        <authorList>
            <person name="Anantharaman K."/>
            <person name="Brown C.T."/>
            <person name="Hug L.A."/>
            <person name="Sharon I."/>
            <person name="Castelle C.J."/>
            <person name="Probst A.J."/>
            <person name="Thomas B.C."/>
            <person name="Singh A."/>
            <person name="Wilkins M.J."/>
            <person name="Karaoz U."/>
            <person name="Brodie E.L."/>
            <person name="Williams K.H."/>
            <person name="Hubbard S.S."/>
            <person name="Banfield J.F."/>
        </authorList>
    </citation>
    <scope>NUCLEOTIDE SEQUENCE [LARGE SCALE GENOMIC DNA]</scope>
</reference>
<evidence type="ECO:0000313" key="2">
    <source>
        <dbReference type="Proteomes" id="UP000178681"/>
    </source>
</evidence>
<dbReference type="Proteomes" id="UP000178681">
    <property type="component" value="Unassembled WGS sequence"/>
</dbReference>
<dbReference type="Gene3D" id="1.10.3210.10">
    <property type="entry name" value="Hypothetical protein af1432"/>
    <property type="match status" value="1"/>
</dbReference>
<accession>A0A1F5Z1H9</accession>
<dbReference type="SUPFAM" id="SSF109604">
    <property type="entry name" value="HD-domain/PDEase-like"/>
    <property type="match status" value="1"/>
</dbReference>
<gene>
    <name evidence="1" type="ORF">A2872_04415</name>
</gene>
<proteinExistence type="predicted"/>
<dbReference type="PANTHER" id="PTHR38659:SF1">
    <property type="entry name" value="METAL DEPENDENT PHOSPHOHYDROLASE"/>
    <property type="match status" value="1"/>
</dbReference>
<protein>
    <recommendedName>
        <fullName evidence="3">Phosphohydrolase</fullName>
    </recommendedName>
</protein>
<dbReference type="AlphaFoldDB" id="A0A1F5Z1H9"/>